<dbReference type="KEGG" id="cof:FOZ74_14420"/>
<keyword evidence="8" id="KW-0732">Signal</keyword>
<dbReference type="PROSITE" id="PS52029">
    <property type="entry name" value="LD_TPASE"/>
    <property type="match status" value="1"/>
</dbReference>
<keyword evidence="6 7" id="KW-0961">Cell wall biogenesis/degradation</keyword>
<evidence type="ECO:0000256" key="3">
    <source>
        <dbReference type="ARBA" id="ARBA00022679"/>
    </source>
</evidence>
<dbReference type="GO" id="GO:0018104">
    <property type="term" value="P:peptidoglycan-protein cross-linking"/>
    <property type="evidence" value="ECO:0007669"/>
    <property type="project" value="TreeGrafter"/>
</dbReference>
<dbReference type="GO" id="GO:0005576">
    <property type="term" value="C:extracellular region"/>
    <property type="evidence" value="ECO:0007669"/>
    <property type="project" value="TreeGrafter"/>
</dbReference>
<dbReference type="GO" id="GO:0008360">
    <property type="term" value="P:regulation of cell shape"/>
    <property type="evidence" value="ECO:0007669"/>
    <property type="project" value="UniProtKB-UniRule"/>
</dbReference>
<feature type="active site" description="Proton donor/acceptor" evidence="7">
    <location>
        <position position="301"/>
    </location>
</feature>
<evidence type="ECO:0000256" key="6">
    <source>
        <dbReference type="ARBA" id="ARBA00023316"/>
    </source>
</evidence>
<feature type="domain" description="L,D-TPase catalytic" evidence="9">
    <location>
        <begin position="229"/>
        <end position="343"/>
    </location>
</feature>
<feature type="chain" id="PRO_5022820257" evidence="8">
    <location>
        <begin position="30"/>
        <end position="344"/>
    </location>
</feature>
<evidence type="ECO:0000256" key="2">
    <source>
        <dbReference type="ARBA" id="ARBA00005992"/>
    </source>
</evidence>
<protein>
    <submittedName>
        <fullName evidence="10">L,D-transpeptidase family protein</fullName>
    </submittedName>
</protein>
<keyword evidence="4 7" id="KW-0133">Cell shape</keyword>
<feature type="active site" description="Nucleophile" evidence="7">
    <location>
        <position position="318"/>
    </location>
</feature>
<evidence type="ECO:0000313" key="11">
    <source>
        <dbReference type="Proteomes" id="UP000321199"/>
    </source>
</evidence>
<proteinExistence type="inferred from homology"/>
<dbReference type="OrthoDB" id="8887048at2"/>
<evidence type="ECO:0000256" key="1">
    <source>
        <dbReference type="ARBA" id="ARBA00004752"/>
    </source>
</evidence>
<organism evidence="10 11">
    <name type="scientific">Comamonas flocculans</name>
    <dbReference type="NCBI Taxonomy" id="2597701"/>
    <lineage>
        <taxon>Bacteria</taxon>
        <taxon>Pseudomonadati</taxon>
        <taxon>Pseudomonadota</taxon>
        <taxon>Betaproteobacteria</taxon>
        <taxon>Burkholderiales</taxon>
        <taxon>Comamonadaceae</taxon>
        <taxon>Comamonas</taxon>
    </lineage>
</organism>
<reference evidence="10 11" key="1">
    <citation type="submission" date="2019-07" db="EMBL/GenBank/DDBJ databases">
        <title>Complete genome sequence of Comamonas sp. NLF 7-7 isolated from livestock.</title>
        <authorList>
            <person name="Kim D.H."/>
            <person name="Kim J.G."/>
        </authorList>
    </citation>
    <scope>NUCLEOTIDE SEQUENCE [LARGE SCALE GENOMIC DNA]</scope>
    <source>
        <strain evidence="10 11">NLF 7-7</strain>
    </source>
</reference>
<dbReference type="PANTHER" id="PTHR30582:SF33">
    <property type="entry name" value="EXPORTED PROTEIN"/>
    <property type="match status" value="1"/>
</dbReference>
<dbReference type="CDD" id="cd16913">
    <property type="entry name" value="YkuD_like"/>
    <property type="match status" value="1"/>
</dbReference>
<dbReference type="InterPro" id="IPR036366">
    <property type="entry name" value="PGBDSf"/>
</dbReference>
<dbReference type="Gene3D" id="2.40.440.10">
    <property type="entry name" value="L,D-transpeptidase catalytic domain-like"/>
    <property type="match status" value="1"/>
</dbReference>
<accession>A0A5B8RZ73</accession>
<dbReference type="UniPathway" id="UPA00219"/>
<dbReference type="InterPro" id="IPR036365">
    <property type="entry name" value="PGBD-like_sf"/>
</dbReference>
<dbReference type="EMBL" id="CP042344">
    <property type="protein sequence ID" value="QEA14124.1"/>
    <property type="molecule type" value="Genomic_DNA"/>
</dbReference>
<keyword evidence="3" id="KW-0808">Transferase</keyword>
<dbReference type="SUPFAM" id="SSF47090">
    <property type="entry name" value="PGBD-like"/>
    <property type="match status" value="2"/>
</dbReference>
<evidence type="ECO:0000256" key="5">
    <source>
        <dbReference type="ARBA" id="ARBA00022984"/>
    </source>
</evidence>
<dbReference type="GO" id="GO:0016740">
    <property type="term" value="F:transferase activity"/>
    <property type="evidence" value="ECO:0007669"/>
    <property type="project" value="UniProtKB-KW"/>
</dbReference>
<dbReference type="PANTHER" id="PTHR30582">
    <property type="entry name" value="L,D-TRANSPEPTIDASE"/>
    <property type="match status" value="1"/>
</dbReference>
<dbReference type="Pfam" id="PF03734">
    <property type="entry name" value="YkuD"/>
    <property type="match status" value="1"/>
</dbReference>
<dbReference type="InterPro" id="IPR050979">
    <property type="entry name" value="LD-transpeptidase"/>
</dbReference>
<dbReference type="GO" id="GO:0071972">
    <property type="term" value="F:peptidoglycan L,D-transpeptidase activity"/>
    <property type="evidence" value="ECO:0007669"/>
    <property type="project" value="TreeGrafter"/>
</dbReference>
<comment type="pathway">
    <text evidence="1 7">Cell wall biogenesis; peptidoglycan biosynthesis.</text>
</comment>
<dbReference type="Pfam" id="PF01471">
    <property type="entry name" value="PG_binding_1"/>
    <property type="match status" value="2"/>
</dbReference>
<dbReference type="AlphaFoldDB" id="A0A5B8RZ73"/>
<evidence type="ECO:0000256" key="8">
    <source>
        <dbReference type="SAM" id="SignalP"/>
    </source>
</evidence>
<evidence type="ECO:0000313" key="10">
    <source>
        <dbReference type="EMBL" id="QEA14124.1"/>
    </source>
</evidence>
<dbReference type="Proteomes" id="UP000321199">
    <property type="component" value="Chromosome"/>
</dbReference>
<dbReference type="GO" id="GO:0071555">
    <property type="term" value="P:cell wall organization"/>
    <property type="evidence" value="ECO:0007669"/>
    <property type="project" value="UniProtKB-UniRule"/>
</dbReference>
<name>A0A5B8RZ73_9BURK</name>
<feature type="signal peptide" evidence="8">
    <location>
        <begin position="1"/>
        <end position="29"/>
    </location>
</feature>
<dbReference type="Gene3D" id="1.10.101.10">
    <property type="entry name" value="PGBD-like superfamily/PGBD"/>
    <property type="match status" value="2"/>
</dbReference>
<gene>
    <name evidence="10" type="ORF">FOZ74_14420</name>
</gene>
<dbReference type="InterPro" id="IPR002477">
    <property type="entry name" value="Peptidoglycan-bd-like"/>
</dbReference>
<keyword evidence="11" id="KW-1185">Reference proteome</keyword>
<dbReference type="SUPFAM" id="SSF141523">
    <property type="entry name" value="L,D-transpeptidase catalytic domain-like"/>
    <property type="match status" value="1"/>
</dbReference>
<keyword evidence="5 7" id="KW-0573">Peptidoglycan synthesis</keyword>
<evidence type="ECO:0000256" key="4">
    <source>
        <dbReference type="ARBA" id="ARBA00022960"/>
    </source>
</evidence>
<sequence length="344" mass="38254">MRRLPFCPGLASALALLVCAAGTAGGARAGTQPPSAAMLRPHSAAAPLARELRLKATGPEVRELQIRLRHARYLATYDAHDKFDGRTRAAVENFQREHGLRPTGVVNQATWELLRQKSHEPTAAELSNTDVGPWFTGPRHAAFVMELQSRLKQAGSYRGPISGELDRATLDAIAAFRMKVGLPAAEVMDERTWARLLPLTRNPGYKQLFDAPPQGNADQQLDPRCTSGKVVCISKGQKKLSYVVDGQIRFTREARFSRPGWDSPEGEFRIWYMNRDTVSSIFGERTPMPYAIFYDGNVAIHFSDDFADNGYASGSHGCTQMRDYQAAKWLYEQVRVGDRVVVYP</sequence>
<comment type="similarity">
    <text evidence="2">Belongs to the YkuD family.</text>
</comment>
<evidence type="ECO:0000259" key="9">
    <source>
        <dbReference type="PROSITE" id="PS52029"/>
    </source>
</evidence>
<dbReference type="InterPro" id="IPR005490">
    <property type="entry name" value="LD_TPept_cat_dom"/>
</dbReference>
<dbReference type="InterPro" id="IPR038063">
    <property type="entry name" value="Transpep_catalytic_dom"/>
</dbReference>
<evidence type="ECO:0000256" key="7">
    <source>
        <dbReference type="PROSITE-ProRule" id="PRU01373"/>
    </source>
</evidence>